<name>A0A2P2BTU1_9FIRM</name>
<dbReference type="Gene3D" id="3.10.310.10">
    <property type="entry name" value="Diaminopimelate Epimerase, Chain A, domain 1"/>
    <property type="match status" value="2"/>
</dbReference>
<evidence type="ECO:0000256" key="6">
    <source>
        <dbReference type="ARBA" id="ARBA00023154"/>
    </source>
</evidence>
<dbReference type="PANTHER" id="PTHR31689">
    <property type="entry name" value="DIAMINOPIMELATE EPIMERASE, CHLOROPLASTIC"/>
    <property type="match status" value="1"/>
</dbReference>
<dbReference type="HAMAP" id="MF_00197">
    <property type="entry name" value="DAP_epimerase"/>
    <property type="match status" value="1"/>
</dbReference>
<reference evidence="11 12" key="1">
    <citation type="submission" date="2014-09" db="EMBL/GenBank/DDBJ databases">
        <authorList>
            <person name="Hornung B.V."/>
        </authorList>
    </citation>
    <scope>NUCLEOTIDE SEQUENCE [LARGE SCALE GENOMIC DNA]</scope>
    <source>
        <strain evidence="11 12">FRIFI</strain>
    </source>
</reference>
<keyword evidence="5 9" id="KW-0028">Amino-acid biosynthesis</keyword>
<keyword evidence="4 9" id="KW-0963">Cytoplasm</keyword>
<sequence length="275" mass="30907">MEFWKLHGIGNDFIVIDQRFNQYDEYEKIAKKVCNRKFSVGADGLLIVKKSNIADVKMLYYNSDGSIASMCGNGLRCFAKYVYDNEIVLKENFKIETLDGIKEVNINKEDNITSLVKVNMGSGSFLCKNISMIHTMETFLEQKIKVKDKEFIVSSMLMGVPHTVVFVDDINLNDVHKYGSEIEKNKMFLKGTNVNFVKIEDNNNIKVATWERGCGYTLGCGTGMTASAVIGNFLRKLDKNVYVTSQGGCVKIDINEDCIYMTGPAVKICEGILEV</sequence>
<comment type="similarity">
    <text evidence="2 9">Belongs to the diaminopimelate epimerase family.</text>
</comment>
<dbReference type="FunFam" id="3.10.310.10:FF:000001">
    <property type="entry name" value="Diaminopimelate epimerase"/>
    <property type="match status" value="1"/>
</dbReference>
<feature type="site" description="Could be important to modulate the pK values of the two catalytic cysteine residues" evidence="9">
    <location>
        <position position="162"/>
    </location>
</feature>
<evidence type="ECO:0000256" key="4">
    <source>
        <dbReference type="ARBA" id="ARBA00022490"/>
    </source>
</evidence>
<evidence type="ECO:0000313" key="12">
    <source>
        <dbReference type="Proteomes" id="UP000245695"/>
    </source>
</evidence>
<feature type="binding site" evidence="9">
    <location>
        <position position="193"/>
    </location>
    <ligand>
        <name>substrate</name>
    </ligand>
</feature>
<dbReference type="Proteomes" id="UP000245695">
    <property type="component" value="Chromosome 1"/>
</dbReference>
<dbReference type="EC" id="5.1.1.7" evidence="3 9"/>
<evidence type="ECO:0000256" key="5">
    <source>
        <dbReference type="ARBA" id="ARBA00022605"/>
    </source>
</evidence>
<keyword evidence="7 9" id="KW-0413">Isomerase</keyword>
<dbReference type="KEGG" id="rhom:FRIFI_2224"/>
<feature type="binding site" evidence="9">
    <location>
        <position position="11"/>
    </location>
    <ligand>
        <name>substrate</name>
    </ligand>
</feature>
<comment type="pathway">
    <text evidence="1 9">Amino-acid biosynthesis; L-lysine biosynthesis via DAP pathway; DL-2,6-diaminopimelate from LL-2,6-diaminopimelate: step 1/1.</text>
</comment>
<dbReference type="GO" id="GO:0009089">
    <property type="term" value="P:lysine biosynthetic process via diaminopimelate"/>
    <property type="evidence" value="ECO:0007669"/>
    <property type="project" value="UniProtKB-UniRule"/>
</dbReference>
<organism evidence="11 12">
    <name type="scientific">Romboutsia hominis</name>
    <dbReference type="NCBI Taxonomy" id="1507512"/>
    <lineage>
        <taxon>Bacteria</taxon>
        <taxon>Bacillati</taxon>
        <taxon>Bacillota</taxon>
        <taxon>Clostridia</taxon>
        <taxon>Peptostreptococcales</taxon>
        <taxon>Peptostreptococcaceae</taxon>
        <taxon>Romboutsia</taxon>
    </lineage>
</organism>
<evidence type="ECO:0000313" key="11">
    <source>
        <dbReference type="EMBL" id="CEI73752.1"/>
    </source>
</evidence>
<comment type="caution">
    <text evidence="9">Lacks conserved residue(s) required for the propagation of feature annotation.</text>
</comment>
<dbReference type="PROSITE" id="PS01326">
    <property type="entry name" value="DAP_EPIMERASE"/>
    <property type="match status" value="1"/>
</dbReference>
<dbReference type="InterPro" id="IPR001653">
    <property type="entry name" value="DAP_epimerase_DapF"/>
</dbReference>
<dbReference type="NCBIfam" id="TIGR00652">
    <property type="entry name" value="DapF"/>
    <property type="match status" value="1"/>
</dbReference>
<protein>
    <recommendedName>
        <fullName evidence="3 9">Diaminopimelate epimerase</fullName>
        <shortName evidence="9">DAP epimerase</shortName>
        <ecNumber evidence="3 9">5.1.1.7</ecNumber>
    </recommendedName>
    <alternativeName>
        <fullName evidence="9">PLP-independent amino acid racemase</fullName>
    </alternativeName>
</protein>
<feature type="binding site" evidence="9">
    <location>
        <begin position="221"/>
        <end position="222"/>
    </location>
    <ligand>
        <name>substrate</name>
    </ligand>
</feature>
<feature type="binding site" evidence="9">
    <location>
        <begin position="72"/>
        <end position="73"/>
    </location>
    <ligand>
        <name>substrate</name>
    </ligand>
</feature>
<evidence type="ECO:0000256" key="1">
    <source>
        <dbReference type="ARBA" id="ARBA00005196"/>
    </source>
</evidence>
<feature type="active site" description="Proton acceptor" evidence="9">
    <location>
        <position position="220"/>
    </location>
</feature>
<evidence type="ECO:0000256" key="8">
    <source>
        <dbReference type="ARBA" id="ARBA00051712"/>
    </source>
</evidence>
<feature type="active site" description="Proton donor" evidence="9">
    <location>
        <position position="71"/>
    </location>
</feature>
<accession>A0A2P2BTU1</accession>
<evidence type="ECO:0000256" key="3">
    <source>
        <dbReference type="ARBA" id="ARBA00013080"/>
    </source>
</evidence>
<evidence type="ECO:0000256" key="9">
    <source>
        <dbReference type="HAMAP-Rule" id="MF_00197"/>
    </source>
</evidence>
<dbReference type="GO" id="GO:0008837">
    <property type="term" value="F:diaminopimelate epimerase activity"/>
    <property type="evidence" value="ECO:0007669"/>
    <property type="project" value="UniProtKB-UniRule"/>
</dbReference>
<dbReference type="GO" id="GO:0005829">
    <property type="term" value="C:cytosol"/>
    <property type="evidence" value="ECO:0007669"/>
    <property type="project" value="TreeGrafter"/>
</dbReference>
<evidence type="ECO:0000256" key="2">
    <source>
        <dbReference type="ARBA" id="ARBA00010219"/>
    </source>
</evidence>
<keyword evidence="6 9" id="KW-0457">Lysine biosynthesis</keyword>
<gene>
    <name evidence="9" type="primary">dapF</name>
    <name evidence="11" type="ORF">FRIFI_2224</name>
</gene>
<feature type="binding site" evidence="9">
    <location>
        <position position="62"/>
    </location>
    <ligand>
        <name>substrate</name>
    </ligand>
</feature>
<keyword evidence="12" id="KW-1185">Reference proteome</keyword>
<comment type="subunit">
    <text evidence="9">Homodimer.</text>
</comment>
<dbReference type="PANTHER" id="PTHR31689:SF0">
    <property type="entry name" value="DIAMINOPIMELATE EPIMERASE"/>
    <property type="match status" value="1"/>
</dbReference>
<dbReference type="SUPFAM" id="SSF54506">
    <property type="entry name" value="Diaminopimelate epimerase-like"/>
    <property type="match status" value="2"/>
</dbReference>
<dbReference type="UniPathway" id="UPA00034">
    <property type="reaction ID" value="UER00025"/>
</dbReference>
<feature type="binding site" evidence="9">
    <location>
        <begin position="211"/>
        <end position="212"/>
    </location>
    <ligand>
        <name>substrate</name>
    </ligand>
</feature>
<dbReference type="RefSeq" id="WP_166505877.1">
    <property type="nucleotide sequence ID" value="NZ_JAKNTL010000007.1"/>
</dbReference>
<dbReference type="InterPro" id="IPR018510">
    <property type="entry name" value="DAP_epimerase_AS"/>
</dbReference>
<proteinExistence type="inferred from homology"/>
<feature type="site" description="Could be important to modulate the pK values of the two catalytic cysteine residues" evidence="9">
    <location>
        <position position="211"/>
    </location>
</feature>
<feature type="active site" evidence="10">
    <location>
        <position position="71"/>
    </location>
</feature>
<comment type="function">
    <text evidence="9">Catalyzes the stereoinversion of LL-2,6-diaminopimelate (L,L-DAP) to meso-diaminopimelate (meso-DAP), a precursor of L-lysine and an essential component of the bacterial peptidoglycan.</text>
</comment>
<comment type="subcellular location">
    <subcellularLocation>
        <location evidence="9">Cytoplasm</location>
    </subcellularLocation>
</comment>
<evidence type="ECO:0000256" key="10">
    <source>
        <dbReference type="PROSITE-ProRule" id="PRU10125"/>
    </source>
</evidence>
<comment type="catalytic activity">
    <reaction evidence="8 9">
        <text>(2S,6S)-2,6-diaminopimelate = meso-2,6-diaminopimelate</text>
        <dbReference type="Rhea" id="RHEA:15393"/>
        <dbReference type="ChEBI" id="CHEBI:57609"/>
        <dbReference type="ChEBI" id="CHEBI:57791"/>
        <dbReference type="EC" id="5.1.1.7"/>
    </reaction>
</comment>
<dbReference type="AlphaFoldDB" id="A0A2P2BTU1"/>
<evidence type="ECO:0000256" key="7">
    <source>
        <dbReference type="ARBA" id="ARBA00023235"/>
    </source>
</evidence>
<dbReference type="EMBL" id="LN650648">
    <property type="protein sequence ID" value="CEI73752.1"/>
    <property type="molecule type" value="Genomic_DNA"/>
</dbReference>
<dbReference type="Pfam" id="PF01678">
    <property type="entry name" value="DAP_epimerase"/>
    <property type="match status" value="2"/>
</dbReference>